<dbReference type="EMBL" id="VFQE01000001">
    <property type="protein sequence ID" value="TQN41132.1"/>
    <property type="molecule type" value="Genomic_DNA"/>
</dbReference>
<evidence type="ECO:0000313" key="1">
    <source>
        <dbReference type="EMBL" id="TQN41132.1"/>
    </source>
</evidence>
<name>A0A543PAM9_9ACTN</name>
<sequence>MVALLVVVAAGCGTTVDPVEPARTEDAAAPSAEPVPGLQAEAVRLRTDEAVGGRFQVRVTNTGDEAFTVTAVALDSPGFTALPAATRTTEFAPGRVIDLPTAYGEPVCDAGPVPAAAQLSVARPGGVTESVRVPLAAEALVLIHEEECAVRAVEKVVHVAVTGLVDDGDALSGSLTLTRQAGNEPVVATTLYRSVLVDVAAEGLPLELAGDERSGTTAVSFTPATCDPHVLSETKKPYVFPLTVQVGDDDPVPVDLPLDEAARDQLAALVQRVCADA</sequence>
<keyword evidence="2" id="KW-1185">Reference proteome</keyword>
<gene>
    <name evidence="1" type="ORF">FHU33_0490</name>
</gene>
<reference evidence="1 2" key="1">
    <citation type="submission" date="2019-06" db="EMBL/GenBank/DDBJ databases">
        <title>Sequencing the genomes of 1000 actinobacteria strains.</title>
        <authorList>
            <person name="Klenk H.-P."/>
        </authorList>
    </citation>
    <scope>NUCLEOTIDE SEQUENCE [LARGE SCALE GENOMIC DNA]</scope>
    <source>
        <strain evidence="1 2">DSM 46837</strain>
    </source>
</reference>
<proteinExistence type="predicted"/>
<comment type="caution">
    <text evidence="1">The sequence shown here is derived from an EMBL/GenBank/DDBJ whole genome shotgun (WGS) entry which is preliminary data.</text>
</comment>
<accession>A0A543PAM9</accession>
<evidence type="ECO:0000313" key="2">
    <source>
        <dbReference type="Proteomes" id="UP000319865"/>
    </source>
</evidence>
<organism evidence="1 2">
    <name type="scientific">Blastococcus colisei</name>
    <dbReference type="NCBI Taxonomy" id="1564162"/>
    <lineage>
        <taxon>Bacteria</taxon>
        <taxon>Bacillati</taxon>
        <taxon>Actinomycetota</taxon>
        <taxon>Actinomycetes</taxon>
        <taxon>Geodermatophilales</taxon>
        <taxon>Geodermatophilaceae</taxon>
        <taxon>Blastococcus</taxon>
    </lineage>
</organism>
<dbReference type="Proteomes" id="UP000319865">
    <property type="component" value="Unassembled WGS sequence"/>
</dbReference>
<protein>
    <submittedName>
        <fullName evidence="1">Uncharacterized protein</fullName>
    </submittedName>
</protein>
<dbReference type="AlphaFoldDB" id="A0A543PAM9"/>